<evidence type="ECO:0000313" key="2">
    <source>
        <dbReference type="Proteomes" id="UP000291819"/>
    </source>
</evidence>
<dbReference type="InterPro" id="IPR043519">
    <property type="entry name" value="NT_sf"/>
</dbReference>
<dbReference type="InterPro" id="IPR007344">
    <property type="entry name" value="GrpB/CoaE"/>
</dbReference>
<protein>
    <submittedName>
        <fullName evidence="1">GrpB family protein</fullName>
    </submittedName>
</protein>
<reference evidence="1 2" key="1">
    <citation type="submission" date="2019-02" db="EMBL/GenBank/DDBJ databases">
        <title>Pedobacter kyonggii whole genome sequence analysis.</title>
        <authorList>
            <person name="Dahal R.H."/>
        </authorList>
    </citation>
    <scope>NUCLEOTIDE SEQUENCE [LARGE SCALE GENOMIC DNA]</scope>
    <source>
        <strain evidence="1 2">K-4-11-1</strain>
    </source>
</reference>
<dbReference type="Gene3D" id="3.30.460.10">
    <property type="entry name" value="Beta Polymerase, domain 2"/>
    <property type="match status" value="1"/>
</dbReference>
<accession>A0A4Q9H3S1</accession>
<dbReference type="EMBL" id="SIXF01000049">
    <property type="protein sequence ID" value="TBO36408.1"/>
    <property type="molecule type" value="Genomic_DNA"/>
</dbReference>
<comment type="caution">
    <text evidence="1">The sequence shown here is derived from an EMBL/GenBank/DDBJ whole genome shotgun (WGS) entry which is preliminary data.</text>
</comment>
<dbReference type="Pfam" id="PF04229">
    <property type="entry name" value="GrpB"/>
    <property type="match status" value="1"/>
</dbReference>
<name>A0A4Q9H3S1_9SPHI</name>
<sequence length="127" mass="14351">MIDIDIVVDSVSQLNKIIPHLVGLGYQYLGEVAVPDRFVFRPPSKAVPNDGAGRLWLKHHLYCCIKGSAALRNHLLLRYALRKDESLINAYASLKRTLAETANNIDGYVMGKTSFYNKNPCRTRYVK</sequence>
<dbReference type="PANTHER" id="PTHR34822">
    <property type="entry name" value="GRPB DOMAIN PROTEIN (AFU_ORTHOLOGUE AFUA_1G01530)"/>
    <property type="match status" value="1"/>
</dbReference>
<proteinExistence type="predicted"/>
<dbReference type="Proteomes" id="UP000291819">
    <property type="component" value="Unassembled WGS sequence"/>
</dbReference>
<dbReference type="SUPFAM" id="SSF81301">
    <property type="entry name" value="Nucleotidyltransferase"/>
    <property type="match status" value="1"/>
</dbReference>
<dbReference type="PANTHER" id="PTHR34822:SF1">
    <property type="entry name" value="GRPB FAMILY PROTEIN"/>
    <property type="match status" value="1"/>
</dbReference>
<dbReference type="AlphaFoldDB" id="A0A4Q9H3S1"/>
<keyword evidence="2" id="KW-1185">Reference proteome</keyword>
<dbReference type="OrthoDB" id="9799092at2"/>
<organism evidence="1 2">
    <name type="scientific">Pedobacter kyonggii</name>
    <dbReference type="NCBI Taxonomy" id="1926871"/>
    <lineage>
        <taxon>Bacteria</taxon>
        <taxon>Pseudomonadati</taxon>
        <taxon>Bacteroidota</taxon>
        <taxon>Sphingobacteriia</taxon>
        <taxon>Sphingobacteriales</taxon>
        <taxon>Sphingobacteriaceae</taxon>
        <taxon>Pedobacter</taxon>
    </lineage>
</organism>
<gene>
    <name evidence="1" type="ORF">EYS08_24850</name>
</gene>
<evidence type="ECO:0000313" key="1">
    <source>
        <dbReference type="EMBL" id="TBO36408.1"/>
    </source>
</evidence>